<organism evidence="9 10">
    <name type="scientific">Sphingobium baderi LL03</name>
    <dbReference type="NCBI Taxonomy" id="1114964"/>
    <lineage>
        <taxon>Bacteria</taxon>
        <taxon>Pseudomonadati</taxon>
        <taxon>Pseudomonadota</taxon>
        <taxon>Alphaproteobacteria</taxon>
        <taxon>Sphingomonadales</taxon>
        <taxon>Sphingomonadaceae</taxon>
        <taxon>Sphingobium</taxon>
    </lineage>
</organism>
<dbReference type="NCBIfam" id="NF001381">
    <property type="entry name" value="PRK00279.1-3"/>
    <property type="match status" value="1"/>
</dbReference>
<dbReference type="CDD" id="cd01428">
    <property type="entry name" value="ADK"/>
    <property type="match status" value="1"/>
</dbReference>
<feature type="binding site" evidence="5">
    <location>
        <begin position="13"/>
        <end position="18"/>
    </location>
    <ligand>
        <name>ATP</name>
        <dbReference type="ChEBI" id="CHEBI:30616"/>
    </ligand>
</feature>
<feature type="binding site" evidence="5">
    <location>
        <position position="203"/>
    </location>
    <ligand>
        <name>ATP</name>
        <dbReference type="ChEBI" id="CHEBI:30616"/>
    </ligand>
</feature>
<feature type="binding site" evidence="5">
    <location>
        <position position="130"/>
    </location>
    <ligand>
        <name>ATP</name>
        <dbReference type="ChEBI" id="CHEBI:30616"/>
    </ligand>
</feature>
<name>T0HVE8_9SPHN</name>
<comment type="caution">
    <text evidence="9">The sequence shown here is derived from an EMBL/GenBank/DDBJ whole genome shotgun (WGS) entry which is preliminary data.</text>
</comment>
<comment type="catalytic activity">
    <reaction evidence="5 7">
        <text>AMP + ATP = 2 ADP</text>
        <dbReference type="Rhea" id="RHEA:12973"/>
        <dbReference type="ChEBI" id="CHEBI:30616"/>
        <dbReference type="ChEBI" id="CHEBI:456215"/>
        <dbReference type="ChEBI" id="CHEBI:456216"/>
        <dbReference type="EC" id="2.7.4.3"/>
    </reaction>
</comment>
<accession>T0HVE8</accession>
<dbReference type="PRINTS" id="PR00094">
    <property type="entry name" value="ADENYLTKNASE"/>
</dbReference>
<dbReference type="HAMAP" id="MF_00235">
    <property type="entry name" value="Adenylate_kinase_Adk"/>
    <property type="match status" value="1"/>
</dbReference>
<feature type="binding site" evidence="5">
    <location>
        <position position="156"/>
    </location>
    <ligand>
        <name>Zn(2+)</name>
        <dbReference type="ChEBI" id="CHEBI:29105"/>
        <note>structural</note>
    </ligand>
</feature>
<comment type="domain">
    <text evidence="5">Consists of three domains, a large central CORE domain and two small peripheral domains, NMPbind and LID, which undergo movements during catalysis. The LID domain closes over the site of phosphoryl transfer upon ATP binding. Assembling and dissambling the active center during each catalytic cycle provides an effective means to prevent ATP hydrolysis. Some bacteria have evolved a zinc-coordinating structure that stabilizes the LID domain.</text>
</comment>
<reference evidence="9 10" key="1">
    <citation type="journal article" date="2013" name="Genome Announc.">
        <title>Draft Genome Sequence of a Hexachlorocyclohexane-Degrading Bacterium, Sphingobium baderi Strain LL03T.</title>
        <authorList>
            <person name="Kaur J."/>
            <person name="Verma H."/>
            <person name="Tripathi C."/>
            <person name="Khurana J.P."/>
            <person name="Lal R."/>
        </authorList>
    </citation>
    <scope>NUCLEOTIDE SEQUENCE [LARGE SCALE GENOMIC DNA]</scope>
    <source>
        <strain evidence="9 10">LL03</strain>
    </source>
</reference>
<feature type="binding site" evidence="5">
    <location>
        <position position="164"/>
    </location>
    <ligand>
        <name>AMP</name>
        <dbReference type="ChEBI" id="CHEBI:456215"/>
    </ligand>
</feature>
<keyword evidence="5" id="KW-0862">Zinc</keyword>
<keyword evidence="2 5" id="KW-0545">Nucleotide biosynthesis</keyword>
<dbReference type="InterPro" id="IPR006259">
    <property type="entry name" value="Adenyl_kin_sub"/>
</dbReference>
<dbReference type="Pfam" id="PF00406">
    <property type="entry name" value="ADK"/>
    <property type="match status" value="1"/>
</dbReference>
<dbReference type="SUPFAM" id="SSF57774">
    <property type="entry name" value="Microbial and mitochondrial ADK, insert 'zinc finger' domain"/>
    <property type="match status" value="1"/>
</dbReference>
<evidence type="ECO:0000313" key="10">
    <source>
        <dbReference type="Proteomes" id="UP000015524"/>
    </source>
</evidence>
<keyword evidence="3 5" id="KW-0547">Nucleotide-binding</keyword>
<feature type="binding site" evidence="5">
    <location>
        <position position="136"/>
    </location>
    <ligand>
        <name>Zn(2+)</name>
        <dbReference type="ChEBI" id="CHEBI:29105"/>
        <note>structural</note>
    </ligand>
</feature>
<dbReference type="EC" id="2.7.4.3" evidence="5 7"/>
<dbReference type="GO" id="GO:0008270">
    <property type="term" value="F:zinc ion binding"/>
    <property type="evidence" value="ECO:0007669"/>
    <property type="project" value="UniProtKB-UniRule"/>
</dbReference>
<feature type="binding site" evidence="5">
    <location>
        <begin position="88"/>
        <end position="91"/>
    </location>
    <ligand>
        <name>AMP</name>
        <dbReference type="ChEBI" id="CHEBI:456215"/>
    </ligand>
</feature>
<dbReference type="eggNOG" id="COG0563">
    <property type="taxonomic scope" value="Bacteria"/>
</dbReference>
<feature type="binding site" evidence="5">
    <location>
        <position position="95"/>
    </location>
    <ligand>
        <name>AMP</name>
        <dbReference type="ChEBI" id="CHEBI:456215"/>
    </ligand>
</feature>
<dbReference type="Gene3D" id="3.40.50.300">
    <property type="entry name" value="P-loop containing nucleotide triphosphate hydrolases"/>
    <property type="match status" value="1"/>
</dbReference>
<sequence length="221" mass="23743">MRAMNIILLGPPGAGKGTQASRLVEDRGMVQLSTGDMLRAAVKAGTPIGLKAKAVMEAGELVSDEIVSGIIGEALDALPAETGVIFDGYPRTEAQAQSLDTILADRSRTLDHVIELEVDEDALVERITGRFTCATCGEGYHDVFKQPKVEGECDKCHGHEFKRRPDDNEETVRTRMAEYRAKTAPILPIYEARGIVSRVDGMADMTDVTAAIAAILDGKTG</sequence>
<feature type="binding site" evidence="5">
    <location>
        <begin position="60"/>
        <end position="62"/>
    </location>
    <ligand>
        <name>AMP</name>
        <dbReference type="ChEBI" id="CHEBI:456215"/>
    </ligand>
</feature>
<dbReference type="NCBIfam" id="NF011105">
    <property type="entry name" value="PRK14532.1"/>
    <property type="match status" value="1"/>
</dbReference>
<comment type="subunit">
    <text evidence="5 7">Monomer.</text>
</comment>
<dbReference type="InterPro" id="IPR036193">
    <property type="entry name" value="ADK_active_lid_dom_sf"/>
</dbReference>
<keyword evidence="4 5" id="KW-0418">Kinase</keyword>
<keyword evidence="5 7" id="KW-0067">ATP-binding</keyword>
<dbReference type="PANTHER" id="PTHR23359">
    <property type="entry name" value="NUCLEOTIDE KINASE"/>
    <property type="match status" value="1"/>
</dbReference>
<dbReference type="NCBIfam" id="TIGR01351">
    <property type="entry name" value="adk"/>
    <property type="match status" value="1"/>
</dbReference>
<dbReference type="FunFam" id="3.40.50.300:FF:000106">
    <property type="entry name" value="Adenylate kinase mitochondrial"/>
    <property type="match status" value="1"/>
</dbReference>
<dbReference type="GO" id="GO:0005737">
    <property type="term" value="C:cytoplasm"/>
    <property type="evidence" value="ECO:0007669"/>
    <property type="project" value="UniProtKB-SubCell"/>
</dbReference>
<feature type="binding site" evidence="5">
    <location>
        <position position="39"/>
    </location>
    <ligand>
        <name>AMP</name>
        <dbReference type="ChEBI" id="CHEBI:456215"/>
    </ligand>
</feature>
<evidence type="ECO:0000256" key="5">
    <source>
        <dbReference type="HAMAP-Rule" id="MF_00235"/>
    </source>
</evidence>
<keyword evidence="5" id="KW-0479">Metal-binding</keyword>
<dbReference type="PROSITE" id="PS00113">
    <property type="entry name" value="ADENYLATE_KINASE"/>
    <property type="match status" value="1"/>
</dbReference>
<comment type="subcellular location">
    <subcellularLocation>
        <location evidence="5 7">Cytoplasm</location>
    </subcellularLocation>
</comment>
<dbReference type="NCBIfam" id="NF001380">
    <property type="entry name" value="PRK00279.1-2"/>
    <property type="match status" value="1"/>
</dbReference>
<evidence type="ECO:0000256" key="3">
    <source>
        <dbReference type="ARBA" id="ARBA00022741"/>
    </source>
</evidence>
<evidence type="ECO:0000256" key="1">
    <source>
        <dbReference type="ARBA" id="ARBA00022679"/>
    </source>
</evidence>
<comment type="pathway">
    <text evidence="5">Purine metabolism; AMP biosynthesis via salvage pathway; AMP from ADP: step 1/1.</text>
</comment>
<keyword evidence="10" id="KW-1185">Reference proteome</keyword>
<keyword evidence="1 5" id="KW-0808">Transferase</keyword>
<dbReference type="InterPro" id="IPR007862">
    <property type="entry name" value="Adenylate_kinase_lid-dom"/>
</dbReference>
<dbReference type="InterPro" id="IPR027417">
    <property type="entry name" value="P-loop_NTPase"/>
</dbReference>
<dbReference type="InterPro" id="IPR000850">
    <property type="entry name" value="Adenylat/UMP-CMP_kin"/>
</dbReference>
<gene>
    <name evidence="5" type="primary">adk</name>
    <name evidence="9" type="ORF">L485_10520</name>
</gene>
<evidence type="ECO:0000256" key="6">
    <source>
        <dbReference type="RuleBase" id="RU003330"/>
    </source>
</evidence>
<evidence type="ECO:0000256" key="4">
    <source>
        <dbReference type="ARBA" id="ARBA00022777"/>
    </source>
</evidence>
<feature type="binding site" evidence="5">
    <location>
        <position position="153"/>
    </location>
    <ligand>
        <name>Zn(2+)</name>
        <dbReference type="ChEBI" id="CHEBI:29105"/>
        <note>structural</note>
    </ligand>
</feature>
<feature type="binding site" evidence="5">
    <location>
        <position position="175"/>
    </location>
    <ligand>
        <name>AMP</name>
        <dbReference type="ChEBI" id="CHEBI:456215"/>
    </ligand>
</feature>
<feature type="binding site" evidence="5">
    <location>
        <position position="34"/>
    </location>
    <ligand>
        <name>AMP</name>
        <dbReference type="ChEBI" id="CHEBI:456215"/>
    </ligand>
</feature>
<feature type="region of interest" description="NMP" evidence="5">
    <location>
        <begin position="33"/>
        <end position="62"/>
    </location>
</feature>
<dbReference type="NCBIfam" id="NF011100">
    <property type="entry name" value="PRK14527.1"/>
    <property type="match status" value="1"/>
</dbReference>
<dbReference type="InterPro" id="IPR033690">
    <property type="entry name" value="Adenylat_kinase_CS"/>
</dbReference>
<comment type="similarity">
    <text evidence="5 6">Belongs to the adenylate kinase family.</text>
</comment>
<feature type="domain" description="Adenylate kinase active site lid" evidence="8">
    <location>
        <begin position="130"/>
        <end position="166"/>
    </location>
</feature>
<evidence type="ECO:0000259" key="8">
    <source>
        <dbReference type="Pfam" id="PF05191"/>
    </source>
</evidence>
<dbReference type="Proteomes" id="UP000015524">
    <property type="component" value="Unassembled WGS sequence"/>
</dbReference>
<proteinExistence type="inferred from homology"/>
<keyword evidence="5" id="KW-0963">Cytoplasm</keyword>
<dbReference type="UniPathway" id="UPA00588">
    <property type="reaction ID" value="UER00649"/>
</dbReference>
<dbReference type="AlphaFoldDB" id="T0HVE8"/>
<comment type="function">
    <text evidence="5">Catalyzes the reversible transfer of the terminal phosphate group between ATP and AMP. Plays an important role in cellular energy homeostasis and in adenine nucleotide metabolism.</text>
</comment>
<dbReference type="Pfam" id="PF05191">
    <property type="entry name" value="ADK_lid"/>
    <property type="match status" value="1"/>
</dbReference>
<dbReference type="GO" id="GO:0044209">
    <property type="term" value="P:AMP salvage"/>
    <property type="evidence" value="ECO:0007669"/>
    <property type="project" value="UniProtKB-UniRule"/>
</dbReference>
<evidence type="ECO:0000256" key="7">
    <source>
        <dbReference type="RuleBase" id="RU003331"/>
    </source>
</evidence>
<dbReference type="PATRIC" id="fig|1114964.3.peg.2059"/>
<dbReference type="GO" id="GO:0005524">
    <property type="term" value="F:ATP binding"/>
    <property type="evidence" value="ECO:0007669"/>
    <property type="project" value="UniProtKB-UniRule"/>
</dbReference>
<evidence type="ECO:0000313" key="9">
    <source>
        <dbReference type="EMBL" id="EQB01489.1"/>
    </source>
</evidence>
<evidence type="ECO:0000256" key="2">
    <source>
        <dbReference type="ARBA" id="ARBA00022727"/>
    </source>
</evidence>
<dbReference type="EMBL" id="ATIB01000059">
    <property type="protein sequence ID" value="EQB01489.1"/>
    <property type="molecule type" value="Genomic_DNA"/>
</dbReference>
<comment type="caution">
    <text evidence="5">Lacks conserved residue(s) required for the propagation of feature annotation.</text>
</comment>
<dbReference type="SUPFAM" id="SSF52540">
    <property type="entry name" value="P-loop containing nucleoside triphosphate hydrolases"/>
    <property type="match status" value="1"/>
</dbReference>
<feature type="binding site" evidence="5">
    <location>
        <position position="133"/>
    </location>
    <ligand>
        <name>Zn(2+)</name>
        <dbReference type="ChEBI" id="CHEBI:29105"/>
        <note>structural</note>
    </ligand>
</feature>
<dbReference type="GO" id="GO:0004017">
    <property type="term" value="F:AMP kinase activity"/>
    <property type="evidence" value="ECO:0007669"/>
    <property type="project" value="UniProtKB-UniRule"/>
</dbReference>
<protein>
    <recommendedName>
        <fullName evidence="5 7">Adenylate kinase</fullName>
        <shortName evidence="5">AK</shortName>
        <ecNumber evidence="5 7">2.7.4.3</ecNumber>
    </recommendedName>
    <alternativeName>
        <fullName evidence="5">ATP-AMP transphosphorylase</fullName>
    </alternativeName>
    <alternativeName>
        <fullName evidence="5">ATP:AMP phosphotransferase</fullName>
    </alternativeName>
    <alternativeName>
        <fullName evidence="5">Adenylate monophosphate kinase</fullName>
    </alternativeName>
</protein>